<dbReference type="Pfam" id="PF00011">
    <property type="entry name" value="HSP20"/>
    <property type="match status" value="1"/>
</dbReference>
<protein>
    <submittedName>
        <fullName evidence="4">HSP20 family protein</fullName>
    </submittedName>
</protein>
<dbReference type="NCBIfam" id="NF042420">
    <property type="entry name" value="Hsp18_Clos"/>
    <property type="match status" value="1"/>
</dbReference>
<dbReference type="RefSeq" id="WP_209703255.1">
    <property type="nucleotide sequence ID" value="NZ_JAGGLM010000028.1"/>
</dbReference>
<evidence type="ECO:0000313" key="5">
    <source>
        <dbReference type="Proteomes" id="UP001519307"/>
    </source>
</evidence>
<dbReference type="CDD" id="cd06471">
    <property type="entry name" value="ACD_LpsHSP_like"/>
    <property type="match status" value="1"/>
</dbReference>
<evidence type="ECO:0000256" key="2">
    <source>
        <dbReference type="RuleBase" id="RU003616"/>
    </source>
</evidence>
<evidence type="ECO:0000256" key="1">
    <source>
        <dbReference type="PROSITE-ProRule" id="PRU00285"/>
    </source>
</evidence>
<dbReference type="InterPro" id="IPR031107">
    <property type="entry name" value="Small_HSP"/>
</dbReference>
<dbReference type="InterPro" id="IPR002068">
    <property type="entry name" value="A-crystallin/Hsp20_dom"/>
</dbReference>
<dbReference type="Proteomes" id="UP001519307">
    <property type="component" value="Unassembled WGS sequence"/>
</dbReference>
<gene>
    <name evidence="4" type="ORF">J2Z42_002734</name>
</gene>
<evidence type="ECO:0000259" key="3">
    <source>
        <dbReference type="PROSITE" id="PS01031"/>
    </source>
</evidence>
<reference evidence="4 5" key="1">
    <citation type="submission" date="2021-03" db="EMBL/GenBank/DDBJ databases">
        <title>Genomic Encyclopedia of Type Strains, Phase IV (KMG-IV): sequencing the most valuable type-strain genomes for metagenomic binning, comparative biology and taxonomic classification.</title>
        <authorList>
            <person name="Goeker M."/>
        </authorList>
    </citation>
    <scope>NUCLEOTIDE SEQUENCE [LARGE SCALE GENOMIC DNA]</scope>
    <source>
        <strain evidence="4 5">DSM 28783</strain>
    </source>
</reference>
<proteinExistence type="inferred from homology"/>
<dbReference type="InterPro" id="IPR053570">
    <property type="entry name" value="sHSP/HSP20"/>
</dbReference>
<dbReference type="Gene3D" id="2.60.40.790">
    <property type="match status" value="1"/>
</dbReference>
<accession>A0ABS4KVF1</accession>
<comment type="caution">
    <text evidence="4">The sequence shown here is derived from an EMBL/GenBank/DDBJ whole genome shotgun (WGS) entry which is preliminary data.</text>
</comment>
<dbReference type="PANTHER" id="PTHR11527">
    <property type="entry name" value="HEAT-SHOCK PROTEIN 20 FAMILY MEMBER"/>
    <property type="match status" value="1"/>
</dbReference>
<feature type="domain" description="SHSP" evidence="3">
    <location>
        <begin position="35"/>
        <end position="148"/>
    </location>
</feature>
<comment type="similarity">
    <text evidence="1 2">Belongs to the small heat shock protein (HSP20) family.</text>
</comment>
<evidence type="ECO:0000313" key="4">
    <source>
        <dbReference type="EMBL" id="MBP2034017.1"/>
    </source>
</evidence>
<organism evidence="4 5">
    <name type="scientific">Clostridium algifaecis</name>
    <dbReference type="NCBI Taxonomy" id="1472040"/>
    <lineage>
        <taxon>Bacteria</taxon>
        <taxon>Bacillati</taxon>
        <taxon>Bacillota</taxon>
        <taxon>Clostridia</taxon>
        <taxon>Eubacteriales</taxon>
        <taxon>Clostridiaceae</taxon>
        <taxon>Clostridium</taxon>
    </lineage>
</organism>
<dbReference type="PROSITE" id="PS01031">
    <property type="entry name" value="SHSP"/>
    <property type="match status" value="1"/>
</dbReference>
<keyword evidence="5" id="KW-1185">Reference proteome</keyword>
<dbReference type="SUPFAM" id="SSF49764">
    <property type="entry name" value="HSP20-like chaperones"/>
    <property type="match status" value="1"/>
</dbReference>
<dbReference type="InterPro" id="IPR008978">
    <property type="entry name" value="HSP20-like_chaperone"/>
</dbReference>
<sequence length="148" mass="17100">MFDMVPFRKNNDLRRGDNFENFVDSFFNNDFFAPLNLKGFGTGFKADLKETDTAYLVEADLPGVNKDSIDINYDNNYLTISAKREDKTEEKSENLIRRERSYGEFRRSFYVDNVDKNAVSASFKNGVLKINLPKLQKGSKENTKIDIN</sequence>
<dbReference type="EMBL" id="JAGGLM010000028">
    <property type="protein sequence ID" value="MBP2034017.1"/>
    <property type="molecule type" value="Genomic_DNA"/>
</dbReference>
<name>A0ABS4KVF1_9CLOT</name>